<evidence type="ECO:0000313" key="1">
    <source>
        <dbReference type="EMBL" id="MBE0348693.1"/>
    </source>
</evidence>
<evidence type="ECO:0000313" key="2">
    <source>
        <dbReference type="Proteomes" id="UP000660708"/>
    </source>
</evidence>
<dbReference type="AlphaFoldDB" id="A0A8I0T6U5"/>
<reference evidence="1 2" key="1">
    <citation type="submission" date="2015-06" db="EMBL/GenBank/DDBJ databases">
        <title>Genome sequence of Pseudoalteromonas peptidolytica.</title>
        <authorList>
            <person name="Xie B.-B."/>
            <person name="Rong J.-C."/>
            <person name="Qin Q.-L."/>
            <person name="Zhang Y.-Z."/>
        </authorList>
    </citation>
    <scope>NUCLEOTIDE SEQUENCE [LARGE SCALE GENOMIC DNA]</scope>
    <source>
        <strain evidence="1 2">F12-50-A1</strain>
    </source>
</reference>
<dbReference type="Proteomes" id="UP000660708">
    <property type="component" value="Unassembled WGS sequence"/>
</dbReference>
<dbReference type="EMBL" id="AQHF01000034">
    <property type="protein sequence ID" value="MBE0348693.1"/>
    <property type="molecule type" value="Genomic_DNA"/>
</dbReference>
<name>A0A8I0T6U5_9GAMM</name>
<comment type="caution">
    <text evidence="1">The sequence shown here is derived from an EMBL/GenBank/DDBJ whole genome shotgun (WGS) entry which is preliminary data.</text>
</comment>
<gene>
    <name evidence="1" type="ORF">PPEP_b0499</name>
</gene>
<organism evidence="1 2">
    <name type="scientific">Pseudoalteromonas peptidolytica F12-50-A1</name>
    <dbReference type="NCBI Taxonomy" id="1315280"/>
    <lineage>
        <taxon>Bacteria</taxon>
        <taxon>Pseudomonadati</taxon>
        <taxon>Pseudomonadota</taxon>
        <taxon>Gammaproteobacteria</taxon>
        <taxon>Alteromonadales</taxon>
        <taxon>Pseudoalteromonadaceae</taxon>
        <taxon>Pseudoalteromonas</taxon>
    </lineage>
</organism>
<accession>A0A8I0T6U5</accession>
<sequence>MQGSHSNLELRLVRFRLRQSGAKAHQISTVIQTQYLFAVLEVRD</sequence>
<keyword evidence="2" id="KW-1185">Reference proteome</keyword>
<proteinExistence type="predicted"/>
<protein>
    <submittedName>
        <fullName evidence="1">Uncharacterized protein</fullName>
    </submittedName>
</protein>